<dbReference type="Gene3D" id="3.40.50.10190">
    <property type="entry name" value="BRCT domain"/>
    <property type="match status" value="2"/>
</dbReference>
<name>A0A2T9YLM9_9FUNG</name>
<reference evidence="2 3" key="1">
    <citation type="journal article" date="2018" name="MBio">
        <title>Comparative Genomics Reveals the Core Gene Toolbox for the Fungus-Insect Symbiosis.</title>
        <authorList>
            <person name="Wang Y."/>
            <person name="Stata M."/>
            <person name="Wang W."/>
            <person name="Stajich J.E."/>
            <person name="White M.M."/>
            <person name="Moncalvo J.M."/>
        </authorList>
    </citation>
    <scope>NUCLEOTIDE SEQUENCE [LARGE SCALE GENOMIC DNA]</scope>
    <source>
        <strain evidence="2 3">AUS-77-4</strain>
    </source>
</reference>
<dbReference type="PANTHER" id="PTHR15321:SF3">
    <property type="entry name" value="TP53-BINDING PROTEIN 1"/>
    <property type="match status" value="1"/>
</dbReference>
<keyword evidence="3" id="KW-1185">Reference proteome</keyword>
<proteinExistence type="predicted"/>
<dbReference type="InterPro" id="IPR047252">
    <property type="entry name" value="TP53BP1-like"/>
</dbReference>
<dbReference type="GO" id="GO:0045944">
    <property type="term" value="P:positive regulation of transcription by RNA polymerase II"/>
    <property type="evidence" value="ECO:0007669"/>
    <property type="project" value="TreeGrafter"/>
</dbReference>
<dbReference type="InterPro" id="IPR001357">
    <property type="entry name" value="BRCT_dom"/>
</dbReference>
<gene>
    <name evidence="2" type="ORF">BB559_003353</name>
</gene>
<dbReference type="Proteomes" id="UP000245699">
    <property type="component" value="Unassembled WGS sequence"/>
</dbReference>
<accession>A0A2T9YLM9</accession>
<comment type="caution">
    <text evidence="2">The sequence shown here is derived from an EMBL/GenBank/DDBJ whole genome shotgun (WGS) entry which is preliminary data.</text>
</comment>
<dbReference type="GO" id="GO:0005634">
    <property type="term" value="C:nucleus"/>
    <property type="evidence" value="ECO:0007669"/>
    <property type="project" value="TreeGrafter"/>
</dbReference>
<dbReference type="SUPFAM" id="SSF52113">
    <property type="entry name" value="BRCT domain"/>
    <property type="match status" value="1"/>
</dbReference>
<dbReference type="EMBL" id="MBFT01000328">
    <property type="protein sequence ID" value="PVU93243.1"/>
    <property type="molecule type" value="Genomic_DNA"/>
</dbReference>
<dbReference type="GO" id="GO:0000077">
    <property type="term" value="P:DNA damage checkpoint signaling"/>
    <property type="evidence" value="ECO:0007669"/>
    <property type="project" value="TreeGrafter"/>
</dbReference>
<dbReference type="OrthoDB" id="129353at2759"/>
<dbReference type="GO" id="GO:0042393">
    <property type="term" value="F:histone binding"/>
    <property type="evidence" value="ECO:0007669"/>
    <property type="project" value="TreeGrafter"/>
</dbReference>
<feature type="domain" description="BRCT" evidence="1">
    <location>
        <begin position="765"/>
        <end position="850"/>
    </location>
</feature>
<sequence length="1039" mass="118436">MVEEYNYMDSSDDDSVCDTPVKLLPPKSLFHNIGKISLNDSKLENHSDESIEFDSDGDSDIEATQFMNKQMQDSMETDGIDFRLMANEGILNSTPLNLRNKKVRKSKEIMNSKNKTKIPDYKDSINVLCATTQEESIPKLLNFEQTEKIKNKSLNILMKKGQDFNNMSKTSRDGSLEKRVDFILEETQNSKCGKSIDMINETQFSNLPETIMNFNQNINNYEQELMIQNDPIPKSPIDEISEIKPPKEHKKIEDDVQIIQKSSFKSNLLSKDKNKNMDKSIVVDDKSSLKTANQQNKKKRNFKLDFDCSPEKNQNITTNITQSQPENKLRVSTIQKNFSFEIPDSLEFGYPKFSKTQTILINNEKNLNQNTMCLNLKNKKLLDLKRKNNNGNSITPKKGKLSNNVILNVNGISTKLDNNTFKNSNTDTAGNTKTKIKLVSESLSSIIPNLFKENVNKTVNSIDGVEHDLNEDFLEEDIEFDNDIEFHNQNTTENIEKESEKSQKQTSSFDFGRWVWYLVPGNNSMYSPVLVLSSNSTPSKNKERKNQDNIFSPEKKTGKVVAGLVFCESGVVQVLQLQTLSPAFCKPFQQNDRIWATRKRRKLSETGTIQQFPKVSLTKLGLGGVLCSETFKKSFKIPKSNIPEISILFDKDCNVQYVPINKVYSTAQFMNLPITPQKIYTAKMNVINRETSNKRKKRTLLEYFGEKDINKLGSVNELIIEGDAESEIIKFFDKVSSELFKNMHFMVTFSPAFSKNNHFQSVFSTTFRNFKGKILVNKNVISLLISKHGGKVFSNPKEPESQNKKKDSNLSTNDMMILADSPSSTFKYLYGLASGKPKISLLWIFECIKKANYNYYTLSNGWSYELNTACSSMFNKNFMNGLVIMVCGSPVFFENWKILLNKAGAQVIKPPSLIFADSGSTNKKTVCDYVLSEFSPDFGWKVRMCTLYYRENRRVISSSQHSVLGKEASKTVSSFDSIIDDTNQEKSESSETDKYPLFVSGTWAKQCLINQRVLDFNSHSSYTIYSFKKSKPMDSLKGY</sequence>
<evidence type="ECO:0000313" key="3">
    <source>
        <dbReference type="Proteomes" id="UP000245699"/>
    </source>
</evidence>
<dbReference type="PROSITE" id="PS50172">
    <property type="entry name" value="BRCT"/>
    <property type="match status" value="1"/>
</dbReference>
<protein>
    <recommendedName>
        <fullName evidence="1">BRCT domain-containing protein</fullName>
    </recommendedName>
</protein>
<evidence type="ECO:0000313" key="2">
    <source>
        <dbReference type="EMBL" id="PVU93243.1"/>
    </source>
</evidence>
<dbReference type="InterPro" id="IPR036420">
    <property type="entry name" value="BRCT_dom_sf"/>
</dbReference>
<dbReference type="PANTHER" id="PTHR15321">
    <property type="entry name" value="TUMOR SUPPRESSOR P53-BINDING PROTEIN 1"/>
    <property type="match status" value="1"/>
</dbReference>
<dbReference type="AlphaFoldDB" id="A0A2T9YLM9"/>
<evidence type="ECO:0000259" key="1">
    <source>
        <dbReference type="PROSITE" id="PS50172"/>
    </source>
</evidence>
<organism evidence="2 3">
    <name type="scientific">Furculomyces boomerangus</name>
    <dbReference type="NCBI Taxonomy" id="61424"/>
    <lineage>
        <taxon>Eukaryota</taxon>
        <taxon>Fungi</taxon>
        <taxon>Fungi incertae sedis</taxon>
        <taxon>Zoopagomycota</taxon>
        <taxon>Kickxellomycotina</taxon>
        <taxon>Harpellomycetes</taxon>
        <taxon>Harpellales</taxon>
        <taxon>Harpellaceae</taxon>
        <taxon>Furculomyces</taxon>
    </lineage>
</organism>
<dbReference type="STRING" id="61424.A0A2T9YLM9"/>